<feature type="transmembrane region" description="Helical" evidence="7">
    <location>
        <begin position="17"/>
        <end position="39"/>
    </location>
</feature>
<evidence type="ECO:0000313" key="10">
    <source>
        <dbReference type="EMBL" id="CAF0711920.1"/>
    </source>
</evidence>
<dbReference type="Pfam" id="PF05649">
    <property type="entry name" value="Peptidase_M13_N"/>
    <property type="match status" value="1"/>
</dbReference>
<evidence type="ECO:0000256" key="7">
    <source>
        <dbReference type="SAM" id="Phobius"/>
    </source>
</evidence>
<dbReference type="Proteomes" id="UP000663879">
    <property type="component" value="Unassembled WGS sequence"/>
</dbReference>
<dbReference type="Gene3D" id="3.40.390.10">
    <property type="entry name" value="Collagenase (Catalytic Domain)"/>
    <property type="match status" value="1"/>
</dbReference>
<proteinExistence type="predicted"/>
<evidence type="ECO:0000313" key="11">
    <source>
        <dbReference type="Proteomes" id="UP000663879"/>
    </source>
</evidence>
<keyword evidence="4" id="KW-0378">Hydrolase</keyword>
<sequence>MTELIQIQKSNANMKKILIIISVFTFALVIIVAVLSILLNVSNQKTIEKNVCTSKSCIKAASLILKNIDETVDPCEDFYQFSCGMFDKNNRIPDDQPKIDELSILRDKVAYSIADLLSEPIGPDDTNATANAKKLFISCIYEWKIEEKGFSVLLDIIEKNFGGWPLLKGEKLDNSTKIIDKLIKLRKLDASQFFEVFISLNPKDPKKYILRVSQPDWFFNKENLFNDKLMFAYRNLMHSIIQFLNSDNKDLTVDIDQIFELERKFSLLQLDDEHRRNSTYHNMTIKELATRVPHFEWKEFILGMFEDVKNVTIDDNEIILIDDLQYLIDASKLYATLKQNNLTDLNNLLIWLFVKETIPFLPKVFQEAKLEFDKVYEGTSIKQPRSLSCSNFVNSKMEFAVGRLYVSRHFNSSSKEQAVDMINNLLTEFRIILNESDWIDSHSKKLALEKVDSMDSKIAYSEKIFNNTFLDSEYKEFVFSETELLQNFFNLEKLRASHELRQLRKTHNPKDWISGPGVVNAFYSPSVNQICFPAGILQPPFYDGANPKYLNYGGIGTVIGHEITHGFDDLGRLYDKDGIYHPDEGEAGLWTNKTIQIYKEKAQCIIEQYNNYTVKQVNKMLNGYNTQGENIADNGGLKEALRAYRRWANKNGPEPSLPGLEKYSQEQMFFISFGQLWCGKSRDQYLVQAILNDPHSPGEFRIIGPTSNSEDFSKAFQCKQGQKNNPIKKCSVW</sequence>
<dbReference type="InterPro" id="IPR042089">
    <property type="entry name" value="Peptidase_M13_dom_2"/>
</dbReference>
<feature type="domain" description="Peptidase M13 C-terminal" evidence="8">
    <location>
        <begin position="520"/>
        <end position="732"/>
    </location>
</feature>
<gene>
    <name evidence="10" type="ORF">OXX778_LOCUS1153</name>
</gene>
<dbReference type="GO" id="GO:0004222">
    <property type="term" value="F:metalloendopeptidase activity"/>
    <property type="evidence" value="ECO:0007669"/>
    <property type="project" value="InterPro"/>
</dbReference>
<dbReference type="AlphaFoldDB" id="A0A813M149"/>
<evidence type="ECO:0000256" key="6">
    <source>
        <dbReference type="ARBA" id="ARBA00023049"/>
    </source>
</evidence>
<evidence type="ECO:0000256" key="5">
    <source>
        <dbReference type="ARBA" id="ARBA00022833"/>
    </source>
</evidence>
<dbReference type="PANTHER" id="PTHR11733:SF133">
    <property type="entry name" value="PHOSPHATE-REGULATING NEUTRAL ENDOPEPTIDASE PHEX"/>
    <property type="match status" value="1"/>
</dbReference>
<dbReference type="InterPro" id="IPR000718">
    <property type="entry name" value="Peptidase_M13"/>
</dbReference>
<accession>A0A813M149</accession>
<dbReference type="PRINTS" id="PR00786">
    <property type="entry name" value="NEPRILYSIN"/>
</dbReference>
<name>A0A813M149_9BILA</name>
<dbReference type="InterPro" id="IPR008753">
    <property type="entry name" value="Peptidase_M13_N"/>
</dbReference>
<dbReference type="OrthoDB" id="6475849at2759"/>
<dbReference type="SUPFAM" id="SSF55486">
    <property type="entry name" value="Metalloproteases ('zincins'), catalytic domain"/>
    <property type="match status" value="1"/>
</dbReference>
<keyword evidence="7" id="KW-1133">Transmembrane helix</keyword>
<dbReference type="Gene3D" id="1.10.1380.10">
    <property type="entry name" value="Neutral endopeptidase , domain2"/>
    <property type="match status" value="1"/>
</dbReference>
<keyword evidence="7" id="KW-0812">Transmembrane</keyword>
<dbReference type="InterPro" id="IPR024079">
    <property type="entry name" value="MetalloPept_cat_dom_sf"/>
</dbReference>
<dbReference type="PANTHER" id="PTHR11733">
    <property type="entry name" value="ZINC METALLOPROTEASE FAMILY M13 NEPRILYSIN-RELATED"/>
    <property type="match status" value="1"/>
</dbReference>
<keyword evidence="5" id="KW-0862">Zinc</keyword>
<evidence type="ECO:0000256" key="3">
    <source>
        <dbReference type="ARBA" id="ARBA00022723"/>
    </source>
</evidence>
<comment type="caution">
    <text evidence="10">The sequence shown here is derived from an EMBL/GenBank/DDBJ whole genome shotgun (WGS) entry which is preliminary data.</text>
</comment>
<keyword evidence="3" id="KW-0479">Metal-binding</keyword>
<comment type="cofactor">
    <cofactor evidence="1">
        <name>Zn(2+)</name>
        <dbReference type="ChEBI" id="CHEBI:29105"/>
    </cofactor>
</comment>
<dbReference type="Pfam" id="PF01431">
    <property type="entry name" value="Peptidase_M13"/>
    <property type="match status" value="1"/>
</dbReference>
<organism evidence="10 11">
    <name type="scientific">Brachionus calyciflorus</name>
    <dbReference type="NCBI Taxonomy" id="104777"/>
    <lineage>
        <taxon>Eukaryota</taxon>
        <taxon>Metazoa</taxon>
        <taxon>Spiralia</taxon>
        <taxon>Gnathifera</taxon>
        <taxon>Rotifera</taxon>
        <taxon>Eurotatoria</taxon>
        <taxon>Monogononta</taxon>
        <taxon>Pseudotrocha</taxon>
        <taxon>Ploima</taxon>
        <taxon>Brachionidae</taxon>
        <taxon>Brachionus</taxon>
    </lineage>
</organism>
<keyword evidence="11" id="KW-1185">Reference proteome</keyword>
<dbReference type="EMBL" id="CAJNOC010000069">
    <property type="protein sequence ID" value="CAF0711920.1"/>
    <property type="molecule type" value="Genomic_DNA"/>
</dbReference>
<reference evidence="10" key="1">
    <citation type="submission" date="2021-02" db="EMBL/GenBank/DDBJ databases">
        <authorList>
            <person name="Nowell W R."/>
        </authorList>
    </citation>
    <scope>NUCLEOTIDE SEQUENCE</scope>
    <source>
        <strain evidence="10">Ploen Becks lab</strain>
    </source>
</reference>
<dbReference type="PROSITE" id="PS51885">
    <property type="entry name" value="NEPRILYSIN"/>
    <property type="match status" value="1"/>
</dbReference>
<evidence type="ECO:0000256" key="4">
    <source>
        <dbReference type="ARBA" id="ARBA00022801"/>
    </source>
</evidence>
<keyword evidence="2" id="KW-0645">Protease</keyword>
<dbReference type="InterPro" id="IPR018497">
    <property type="entry name" value="Peptidase_M13_C"/>
</dbReference>
<keyword evidence="7" id="KW-0472">Membrane</keyword>
<dbReference type="GO" id="GO:0016485">
    <property type="term" value="P:protein processing"/>
    <property type="evidence" value="ECO:0007669"/>
    <property type="project" value="TreeGrafter"/>
</dbReference>
<protein>
    <submittedName>
        <fullName evidence="10">Uncharacterized protein</fullName>
    </submittedName>
</protein>
<evidence type="ECO:0000256" key="1">
    <source>
        <dbReference type="ARBA" id="ARBA00001947"/>
    </source>
</evidence>
<evidence type="ECO:0000259" key="8">
    <source>
        <dbReference type="Pfam" id="PF01431"/>
    </source>
</evidence>
<dbReference type="GO" id="GO:0005886">
    <property type="term" value="C:plasma membrane"/>
    <property type="evidence" value="ECO:0007669"/>
    <property type="project" value="TreeGrafter"/>
</dbReference>
<evidence type="ECO:0000256" key="2">
    <source>
        <dbReference type="ARBA" id="ARBA00022670"/>
    </source>
</evidence>
<dbReference type="CDD" id="cd08662">
    <property type="entry name" value="M13"/>
    <property type="match status" value="1"/>
</dbReference>
<feature type="domain" description="Peptidase M13 N-terminal" evidence="9">
    <location>
        <begin position="74"/>
        <end position="460"/>
    </location>
</feature>
<keyword evidence="6" id="KW-0482">Metalloprotease</keyword>
<evidence type="ECO:0000259" key="9">
    <source>
        <dbReference type="Pfam" id="PF05649"/>
    </source>
</evidence>
<dbReference type="GO" id="GO:0046872">
    <property type="term" value="F:metal ion binding"/>
    <property type="evidence" value="ECO:0007669"/>
    <property type="project" value="UniProtKB-KW"/>
</dbReference>